<feature type="region of interest" description="Disordered" evidence="1">
    <location>
        <begin position="194"/>
        <end position="239"/>
    </location>
</feature>
<evidence type="ECO:0000313" key="3">
    <source>
        <dbReference type="Proteomes" id="UP000266841"/>
    </source>
</evidence>
<evidence type="ECO:0000313" key="2">
    <source>
        <dbReference type="EMBL" id="EJK51249.1"/>
    </source>
</evidence>
<feature type="compositionally biased region" description="Acidic residues" evidence="1">
    <location>
        <begin position="215"/>
        <end position="233"/>
    </location>
</feature>
<proteinExistence type="predicted"/>
<accession>K0RG49</accession>
<reference evidence="2 3" key="1">
    <citation type="journal article" date="2012" name="Genome Biol.">
        <title>Genome and low-iron response of an oceanic diatom adapted to chronic iron limitation.</title>
        <authorList>
            <person name="Lommer M."/>
            <person name="Specht M."/>
            <person name="Roy A.S."/>
            <person name="Kraemer L."/>
            <person name="Andreson R."/>
            <person name="Gutowska M.A."/>
            <person name="Wolf J."/>
            <person name="Bergner S.V."/>
            <person name="Schilhabel M.B."/>
            <person name="Klostermeier U.C."/>
            <person name="Beiko R.G."/>
            <person name="Rosenstiel P."/>
            <person name="Hippler M."/>
            <person name="Laroche J."/>
        </authorList>
    </citation>
    <scope>NUCLEOTIDE SEQUENCE [LARGE SCALE GENOMIC DNA]</scope>
    <source>
        <strain evidence="2 3">CCMP1005</strain>
    </source>
</reference>
<dbReference type="EMBL" id="AGNL01041961">
    <property type="protein sequence ID" value="EJK51249.1"/>
    <property type="molecule type" value="Genomic_DNA"/>
</dbReference>
<gene>
    <name evidence="2" type="ORF">THAOC_29596</name>
</gene>
<name>K0RG49_THAOC</name>
<organism evidence="2 3">
    <name type="scientific">Thalassiosira oceanica</name>
    <name type="common">Marine diatom</name>
    <dbReference type="NCBI Taxonomy" id="159749"/>
    <lineage>
        <taxon>Eukaryota</taxon>
        <taxon>Sar</taxon>
        <taxon>Stramenopiles</taxon>
        <taxon>Ochrophyta</taxon>
        <taxon>Bacillariophyta</taxon>
        <taxon>Coscinodiscophyceae</taxon>
        <taxon>Thalassiosirophycidae</taxon>
        <taxon>Thalassiosirales</taxon>
        <taxon>Thalassiosiraceae</taxon>
        <taxon>Thalassiosira</taxon>
    </lineage>
</organism>
<feature type="compositionally biased region" description="Polar residues" evidence="1">
    <location>
        <begin position="43"/>
        <end position="57"/>
    </location>
</feature>
<protein>
    <submittedName>
        <fullName evidence="2">Uncharacterized protein</fullName>
    </submittedName>
</protein>
<evidence type="ECO:0000256" key="1">
    <source>
        <dbReference type="SAM" id="MobiDB-lite"/>
    </source>
</evidence>
<feature type="region of interest" description="Disordered" evidence="1">
    <location>
        <begin position="1"/>
        <end position="75"/>
    </location>
</feature>
<sequence>MSQTTSRVNRRSGRLSSNTDPASLLGLVEAAVPLEDGAGPSGQPASGTSGESTSRFTSRLGSKGGGGRKPSIATNDRGRLVNDEFLQATCLAKVGLNGAVCGTPQHLCSVLSHRRKPNEPLPKGAILSVSGKVNGEQVSLSTAKFVLPEATDSLSSRELNQVLQQGDRHRTWNLIAKGGYIDIQHLRKEAMTTTESGRAAVKPLLKKRPTKQAAYEDESDEDSSSLDSDDEYDSAGNWR</sequence>
<feature type="non-terminal residue" evidence="2">
    <location>
        <position position="239"/>
    </location>
</feature>
<dbReference type="Proteomes" id="UP000266841">
    <property type="component" value="Unassembled WGS sequence"/>
</dbReference>
<keyword evidence="3" id="KW-1185">Reference proteome</keyword>
<comment type="caution">
    <text evidence="2">The sequence shown here is derived from an EMBL/GenBank/DDBJ whole genome shotgun (WGS) entry which is preliminary data.</text>
</comment>
<dbReference type="AlphaFoldDB" id="K0RG49"/>